<dbReference type="RefSeq" id="WP_159026214.1">
    <property type="nucleotide sequence ID" value="NZ_JBPJFJ010000001.1"/>
</dbReference>
<keyword evidence="2" id="KW-1185">Reference proteome</keyword>
<evidence type="ECO:0000313" key="1">
    <source>
        <dbReference type="EMBL" id="MBE1598240.1"/>
    </source>
</evidence>
<dbReference type="Proteomes" id="UP000629287">
    <property type="component" value="Unassembled WGS sequence"/>
</dbReference>
<name>A0A8I0P4S1_9ACTN</name>
<dbReference type="EMBL" id="JADBGF010000001">
    <property type="protein sequence ID" value="MBE1598240.1"/>
    <property type="molecule type" value="Genomic_DNA"/>
</dbReference>
<organism evidence="1 2">
    <name type="scientific">Streptomyces stelliscabiei</name>
    <dbReference type="NCBI Taxonomy" id="146820"/>
    <lineage>
        <taxon>Bacteria</taxon>
        <taxon>Bacillati</taxon>
        <taxon>Actinomycetota</taxon>
        <taxon>Actinomycetes</taxon>
        <taxon>Kitasatosporales</taxon>
        <taxon>Streptomycetaceae</taxon>
        <taxon>Streptomyces</taxon>
    </lineage>
</organism>
<comment type="caution">
    <text evidence="1">The sequence shown here is derived from an EMBL/GenBank/DDBJ whole genome shotgun (WGS) entry which is preliminary data.</text>
</comment>
<sequence length="131" mass="13792">MALLFGGLPVGYFLVAYGCGRQEERFGVTLADEPVLGAGIAGAVVVDTYQECDDDGPAVAAGRAYRYDGDREGVLRHYRDAAQAEGWRHRAGDCFTQRIDGALASPMPEGPADGSFAVETAAAADSSEAWC</sequence>
<accession>A0A8I0P4S1</accession>
<protein>
    <submittedName>
        <fullName evidence="1">Uncharacterized protein</fullName>
    </submittedName>
</protein>
<proteinExistence type="predicted"/>
<dbReference type="AlphaFoldDB" id="A0A8I0P4S1"/>
<reference evidence="1 2" key="1">
    <citation type="submission" date="2020-10" db="EMBL/GenBank/DDBJ databases">
        <title>Sequencing the genomes of 1000 actinobacteria strains.</title>
        <authorList>
            <person name="Klenk H.-P."/>
        </authorList>
    </citation>
    <scope>NUCLEOTIDE SEQUENCE [LARGE SCALE GENOMIC DNA]</scope>
    <source>
        <strain evidence="1 2">DSM 41803</strain>
    </source>
</reference>
<gene>
    <name evidence="1" type="ORF">H4687_004369</name>
</gene>
<dbReference type="OrthoDB" id="3297261at2"/>
<evidence type="ECO:0000313" key="2">
    <source>
        <dbReference type="Proteomes" id="UP000629287"/>
    </source>
</evidence>